<dbReference type="InterPro" id="IPR050330">
    <property type="entry name" value="Bact_OuterMem_StrucFunc"/>
</dbReference>
<dbReference type="PROSITE" id="PS51257">
    <property type="entry name" value="PROKAR_LIPOPROTEIN"/>
    <property type="match status" value="1"/>
</dbReference>
<keyword evidence="1" id="KW-0472">Membrane</keyword>
<evidence type="ECO:0000256" key="1">
    <source>
        <dbReference type="PROSITE-ProRule" id="PRU00473"/>
    </source>
</evidence>
<dbReference type="PANTHER" id="PTHR30329">
    <property type="entry name" value="STATOR ELEMENT OF FLAGELLAR MOTOR COMPLEX"/>
    <property type="match status" value="1"/>
</dbReference>
<dbReference type="AlphaFoldDB" id="A0A831PIA1"/>
<gene>
    <name evidence="4" type="ORF">ENN94_01865</name>
</gene>
<proteinExistence type="predicted"/>
<comment type="caution">
    <text evidence="4">The sequence shown here is derived from an EMBL/GenBank/DDBJ whole genome shotgun (WGS) entry which is preliminary data.</text>
</comment>
<evidence type="ECO:0000313" key="4">
    <source>
        <dbReference type="EMBL" id="HDR46429.1"/>
    </source>
</evidence>
<dbReference type="Gene3D" id="3.30.1330.60">
    <property type="entry name" value="OmpA-like domain"/>
    <property type="match status" value="1"/>
</dbReference>
<dbReference type="EMBL" id="DSDO01000127">
    <property type="protein sequence ID" value="HDR46429.1"/>
    <property type="molecule type" value="Genomic_DNA"/>
</dbReference>
<sequence>MKKFARWGVLLVCLFATGCVGKSTYQAKVEEATELSARIADLQARMEQLEQDRREVLNQSSALERKLADALEKNSSLNQDLLRARANLDRSEKALSAKDTETGRIISEMRSRVDELEIRNRELSREVERERLARQARLAQMKSTYDELVDKLENEIERGEITISELQGKLTVNMVERILFDSGKADIKDKGLEVLSRVGRILAESTDRDIRVEGHTDNVPISPRLQEKFPTNWELSTTRATNVVHFLQNNSKIAPERLVSCGYGPYRPVESNDTAEGRAQNRRIQIVLAPAEPDDSSQ</sequence>
<keyword evidence="2" id="KW-0175">Coiled coil</keyword>
<reference evidence="4" key="1">
    <citation type="journal article" date="2020" name="mSystems">
        <title>Genome- and Community-Level Interaction Insights into Carbon Utilization and Element Cycling Functions of Hydrothermarchaeota in Hydrothermal Sediment.</title>
        <authorList>
            <person name="Zhou Z."/>
            <person name="Liu Y."/>
            <person name="Xu W."/>
            <person name="Pan J."/>
            <person name="Luo Z.H."/>
            <person name="Li M."/>
        </authorList>
    </citation>
    <scope>NUCLEOTIDE SEQUENCE [LARGE SCALE GENOMIC DNA]</scope>
    <source>
        <strain evidence="4">SpSt-1220</strain>
    </source>
</reference>
<name>A0A831PIA1_9BACT</name>
<evidence type="ECO:0000259" key="3">
    <source>
        <dbReference type="PROSITE" id="PS51123"/>
    </source>
</evidence>
<dbReference type="SUPFAM" id="SSF103088">
    <property type="entry name" value="OmpA-like"/>
    <property type="match status" value="1"/>
</dbReference>
<organism evidence="4">
    <name type="scientific">Geoalkalibacter subterraneus</name>
    <dbReference type="NCBI Taxonomy" id="483547"/>
    <lineage>
        <taxon>Bacteria</taxon>
        <taxon>Pseudomonadati</taxon>
        <taxon>Thermodesulfobacteriota</taxon>
        <taxon>Desulfuromonadia</taxon>
        <taxon>Desulfuromonadales</taxon>
        <taxon>Geoalkalibacteraceae</taxon>
        <taxon>Geoalkalibacter</taxon>
    </lineage>
</organism>
<dbReference type="PROSITE" id="PS51123">
    <property type="entry name" value="OMPA_2"/>
    <property type="match status" value="1"/>
</dbReference>
<dbReference type="PANTHER" id="PTHR30329:SF21">
    <property type="entry name" value="LIPOPROTEIN YIAD-RELATED"/>
    <property type="match status" value="1"/>
</dbReference>
<dbReference type="Pfam" id="PF00691">
    <property type="entry name" value="OmpA"/>
    <property type="match status" value="1"/>
</dbReference>
<dbReference type="Proteomes" id="UP000886162">
    <property type="component" value="Unassembled WGS sequence"/>
</dbReference>
<feature type="coiled-coil region" evidence="2">
    <location>
        <begin position="25"/>
        <end position="169"/>
    </location>
</feature>
<feature type="domain" description="OmpA-like" evidence="3">
    <location>
        <begin position="167"/>
        <end position="292"/>
    </location>
</feature>
<dbReference type="InterPro" id="IPR036737">
    <property type="entry name" value="OmpA-like_sf"/>
</dbReference>
<dbReference type="CDD" id="cd07185">
    <property type="entry name" value="OmpA_C-like"/>
    <property type="match status" value="1"/>
</dbReference>
<protein>
    <submittedName>
        <fullName evidence="4">Chemotaxis protein MotB</fullName>
    </submittedName>
</protein>
<dbReference type="GO" id="GO:0016020">
    <property type="term" value="C:membrane"/>
    <property type="evidence" value="ECO:0007669"/>
    <property type="project" value="UniProtKB-UniRule"/>
</dbReference>
<dbReference type="InterPro" id="IPR006665">
    <property type="entry name" value="OmpA-like"/>
</dbReference>
<accession>A0A831PIA1</accession>
<evidence type="ECO:0000256" key="2">
    <source>
        <dbReference type="SAM" id="Coils"/>
    </source>
</evidence>